<protein>
    <submittedName>
        <fullName evidence="6">Helix-turn-helix domain containing protein</fullName>
    </submittedName>
</protein>
<dbReference type="InterPro" id="IPR001647">
    <property type="entry name" value="HTH_TetR"/>
</dbReference>
<accession>A0ABT4LUR0</accession>
<organism evidence="6 7">
    <name type="scientific">Henriciella marina</name>
    <dbReference type="NCBI Taxonomy" id="453851"/>
    <lineage>
        <taxon>Bacteria</taxon>
        <taxon>Pseudomonadati</taxon>
        <taxon>Pseudomonadota</taxon>
        <taxon>Alphaproteobacteria</taxon>
        <taxon>Hyphomonadales</taxon>
        <taxon>Hyphomonadaceae</taxon>
        <taxon>Henriciella</taxon>
    </lineage>
</organism>
<evidence type="ECO:0000256" key="2">
    <source>
        <dbReference type="ARBA" id="ARBA00023125"/>
    </source>
</evidence>
<dbReference type="PRINTS" id="PR00455">
    <property type="entry name" value="HTHTETR"/>
</dbReference>
<comment type="caution">
    <text evidence="6">The sequence shown here is derived from an EMBL/GenBank/DDBJ whole genome shotgun (WGS) entry which is preliminary data.</text>
</comment>
<keyword evidence="3" id="KW-0804">Transcription</keyword>
<dbReference type="EMBL" id="JAPWGW010000002">
    <property type="protein sequence ID" value="MCZ4298110.1"/>
    <property type="molecule type" value="Genomic_DNA"/>
</dbReference>
<dbReference type="InterPro" id="IPR050109">
    <property type="entry name" value="HTH-type_TetR-like_transc_reg"/>
</dbReference>
<evidence type="ECO:0000259" key="5">
    <source>
        <dbReference type="PROSITE" id="PS50977"/>
    </source>
</evidence>
<gene>
    <name evidence="6" type="ORF">O4G74_08580</name>
</gene>
<feature type="domain" description="HTH tetR-type" evidence="5">
    <location>
        <begin position="16"/>
        <end position="76"/>
    </location>
</feature>
<dbReference type="Proteomes" id="UP001083770">
    <property type="component" value="Unassembled WGS sequence"/>
</dbReference>
<evidence type="ECO:0000313" key="6">
    <source>
        <dbReference type="EMBL" id="MCZ4298110.1"/>
    </source>
</evidence>
<keyword evidence="7" id="KW-1185">Reference proteome</keyword>
<dbReference type="PANTHER" id="PTHR30055">
    <property type="entry name" value="HTH-TYPE TRANSCRIPTIONAL REGULATOR RUTR"/>
    <property type="match status" value="1"/>
</dbReference>
<dbReference type="SUPFAM" id="SSF46689">
    <property type="entry name" value="Homeodomain-like"/>
    <property type="match status" value="1"/>
</dbReference>
<dbReference type="InterPro" id="IPR009057">
    <property type="entry name" value="Homeodomain-like_sf"/>
</dbReference>
<dbReference type="Gene3D" id="1.10.357.10">
    <property type="entry name" value="Tetracycline Repressor, domain 2"/>
    <property type="match status" value="1"/>
</dbReference>
<name>A0ABT4LUR0_9PROT</name>
<proteinExistence type="predicted"/>
<evidence type="ECO:0000313" key="7">
    <source>
        <dbReference type="Proteomes" id="UP001083770"/>
    </source>
</evidence>
<feature type="DNA-binding region" description="H-T-H motif" evidence="4">
    <location>
        <begin position="39"/>
        <end position="58"/>
    </location>
</feature>
<reference evidence="6" key="1">
    <citation type="submission" date="2022-12" db="EMBL/GenBank/DDBJ databases">
        <title>Bacterial isolates from different developmental stages of Nematostella vectensis.</title>
        <authorList>
            <person name="Fraune S."/>
        </authorList>
    </citation>
    <scope>NUCLEOTIDE SEQUENCE</scope>
    <source>
        <strain evidence="6">G21632-S1</strain>
    </source>
</reference>
<dbReference type="PANTHER" id="PTHR30055:SF234">
    <property type="entry name" value="HTH-TYPE TRANSCRIPTIONAL REGULATOR BETI"/>
    <property type="match status" value="1"/>
</dbReference>
<keyword evidence="2 4" id="KW-0238">DNA-binding</keyword>
<dbReference type="Pfam" id="PF00440">
    <property type="entry name" value="TetR_N"/>
    <property type="match status" value="1"/>
</dbReference>
<dbReference type="PROSITE" id="PS50977">
    <property type="entry name" value="HTH_TETR_2"/>
    <property type="match status" value="1"/>
</dbReference>
<sequence length="206" mass="23239">MEQKPIPMTGAEKRRTARISQILDAAAHCFVEMGFHRAGMAKIAARAKMSPGHIYHYFESKEAIIAAIVDRESARAAERFAEFDAVDSTELASVMTERAVQSIAEKTDILQSVLNMEMLAECQRNPEIACIIHKHDRYVRDQLTHLIRDKLGLDLAEARTDMMMVQFSGLANRLLRNPDLDLQNMVVLMRQTMMSILSPTIGHEAK</sequence>
<evidence type="ECO:0000256" key="1">
    <source>
        <dbReference type="ARBA" id="ARBA00023015"/>
    </source>
</evidence>
<evidence type="ECO:0000256" key="3">
    <source>
        <dbReference type="ARBA" id="ARBA00023163"/>
    </source>
</evidence>
<keyword evidence="1" id="KW-0805">Transcription regulation</keyword>
<evidence type="ECO:0000256" key="4">
    <source>
        <dbReference type="PROSITE-ProRule" id="PRU00335"/>
    </source>
</evidence>